<protein>
    <recommendedName>
        <fullName evidence="4">Zn(2)-C6 fungal-type domain-containing protein</fullName>
    </recommendedName>
</protein>
<dbReference type="PANTHER" id="PTHR46910:SF4">
    <property type="entry name" value="ZN(2)-C6 FUNGAL-TYPE DOMAIN-CONTAINING PROTEIN"/>
    <property type="match status" value="1"/>
</dbReference>
<dbReference type="STRING" id="658429.L8FWR6"/>
<dbReference type="GO" id="GO:0003677">
    <property type="term" value="F:DNA binding"/>
    <property type="evidence" value="ECO:0007669"/>
    <property type="project" value="InterPro"/>
</dbReference>
<dbReference type="VEuPathDB" id="FungiDB:GMDG_07325"/>
<dbReference type="GO" id="GO:0008270">
    <property type="term" value="F:zinc ion binding"/>
    <property type="evidence" value="ECO:0007669"/>
    <property type="project" value="InterPro"/>
</dbReference>
<accession>L8FWR6</accession>
<dbReference type="InterPro" id="IPR050987">
    <property type="entry name" value="AtrR-like"/>
</dbReference>
<dbReference type="InterPro" id="IPR036864">
    <property type="entry name" value="Zn2-C6_fun-type_DNA-bd_sf"/>
</dbReference>
<evidence type="ECO:0000256" key="2">
    <source>
        <dbReference type="ARBA" id="ARBA00023242"/>
    </source>
</evidence>
<evidence type="ECO:0000313" key="5">
    <source>
        <dbReference type="EMBL" id="ELR05342.1"/>
    </source>
</evidence>
<dbReference type="HOGENOM" id="CLU_006173_1_0_1"/>
<keyword evidence="1" id="KW-0479">Metal-binding</keyword>
<dbReference type="GO" id="GO:0000981">
    <property type="term" value="F:DNA-binding transcription factor activity, RNA polymerase II-specific"/>
    <property type="evidence" value="ECO:0007669"/>
    <property type="project" value="InterPro"/>
</dbReference>
<dbReference type="InterPro" id="IPR007219">
    <property type="entry name" value="XnlR_reg_dom"/>
</dbReference>
<feature type="region of interest" description="Disordered" evidence="3">
    <location>
        <begin position="1"/>
        <end position="22"/>
    </location>
</feature>
<organism evidence="5 6">
    <name type="scientific">Pseudogymnoascus destructans (strain ATCC MYA-4855 / 20631-21)</name>
    <name type="common">Bat white-nose syndrome fungus</name>
    <name type="synonym">Geomyces destructans</name>
    <dbReference type="NCBI Taxonomy" id="658429"/>
    <lineage>
        <taxon>Eukaryota</taxon>
        <taxon>Fungi</taxon>
        <taxon>Dikarya</taxon>
        <taxon>Ascomycota</taxon>
        <taxon>Pezizomycotina</taxon>
        <taxon>Leotiomycetes</taxon>
        <taxon>Thelebolales</taxon>
        <taxon>Thelebolaceae</taxon>
        <taxon>Pseudogymnoascus</taxon>
    </lineage>
</organism>
<dbReference type="CDD" id="cd12148">
    <property type="entry name" value="fungal_TF_MHR"/>
    <property type="match status" value="1"/>
</dbReference>
<dbReference type="PROSITE" id="PS00463">
    <property type="entry name" value="ZN2_CY6_FUNGAL_1"/>
    <property type="match status" value="1"/>
</dbReference>
<dbReference type="Pfam" id="PF00172">
    <property type="entry name" value="Zn_clus"/>
    <property type="match status" value="1"/>
</dbReference>
<dbReference type="SUPFAM" id="SSF57701">
    <property type="entry name" value="Zn2/Cys6 DNA-binding domain"/>
    <property type="match status" value="1"/>
</dbReference>
<evidence type="ECO:0000313" key="6">
    <source>
        <dbReference type="Proteomes" id="UP000011064"/>
    </source>
</evidence>
<evidence type="ECO:0000256" key="3">
    <source>
        <dbReference type="SAM" id="MobiDB-lite"/>
    </source>
</evidence>
<dbReference type="SMART" id="SM00906">
    <property type="entry name" value="Fungal_trans"/>
    <property type="match status" value="1"/>
</dbReference>
<dbReference type="EMBL" id="GL573383">
    <property type="protein sequence ID" value="ELR05342.1"/>
    <property type="molecule type" value="Genomic_DNA"/>
</dbReference>
<dbReference type="GO" id="GO:0006351">
    <property type="term" value="P:DNA-templated transcription"/>
    <property type="evidence" value="ECO:0007669"/>
    <property type="project" value="InterPro"/>
</dbReference>
<evidence type="ECO:0000256" key="1">
    <source>
        <dbReference type="ARBA" id="ARBA00022723"/>
    </source>
</evidence>
<dbReference type="AlphaFoldDB" id="L8FWR6"/>
<dbReference type="OrthoDB" id="4456959at2759"/>
<feature type="domain" description="Zn(2)-C6 fungal-type" evidence="4">
    <location>
        <begin position="116"/>
        <end position="146"/>
    </location>
</feature>
<dbReference type="CDD" id="cd00067">
    <property type="entry name" value="GAL4"/>
    <property type="match status" value="1"/>
</dbReference>
<dbReference type="SMART" id="SM00066">
    <property type="entry name" value="GAL4"/>
    <property type="match status" value="1"/>
</dbReference>
<dbReference type="Pfam" id="PF04082">
    <property type="entry name" value="Fungal_trans"/>
    <property type="match status" value="1"/>
</dbReference>
<keyword evidence="6" id="KW-1185">Reference proteome</keyword>
<sequence>MGQNHHPHRFLRDNTASSLSLQSQPVVGALRQTHRDHLGHHSLSPSLSPSPSATSIRILSTASSASPRAHPMPPKRTASGSPTGTPAKLPKPETKPETFSNSVKKRLQSSTRTGQACDRCKVRKIRCDGLTNGCSPCLQNNTECRTTDRITGRAAPRGYVESIEQQNRDQSSRIRELEGLLMQNGIEVKPSNTFPELAAAQYYNNVSHNGLPSMWTAGPNPSVYATPTPSHNAPPNPQETNVFRVLPAFRAGCPGDNYLGVLAPTSVLSSIKGTALSILGMEIDITDFPSQDLDEPEQNTLHPNLYNKSYQAFLQSALNINPKLDKVKLPDREEGITYAQWFFRVVNSFMPILHKGTFMALLTRVYDDPTFRPTVAQTVMIHMVFAIMFFQYSVRNLEDSSQQAYLNAQSNLHYHYALGMFYDLSCSHTLEDAQAMALVCSHLRNFPKPGASWILSRVTVIFAMELGLHHSVKRWGPDSDVSAYDQEIRKRIFWSILVISITLSGKLGRPMPFRLEDFDVEIPEPMDDEVFAELDLPLAQRSGKCLHSIGLQAFKVHALFLGMFSTVYTVKRSPDTYMEAMHTLEAKIKEWRDGLPSELVTSSASNGQEARVFALYAELWGLEFRMLLRHPAVSMTQDVAFNTESMRICVECAGQMLVAAKQLQTFKSLDTTWYNSAVFVMAITTTLFAQWEKRNETTASDLAALRVAMDEWLNIMGDIGALLGSGTRLREAVRVVTDGTIGLLSRNLQSKAAAEHFKSPSRPPQSQNTNAAPSTTGTTTTPTHTNPSTYPQPSSSTFPTQFPDNSHGSATTTNAYLTPDQQGLAHQSTPYPAATQYYPDPPASSGVPYPPQEHGYAYTPGMSDSVEAPLLAAFAAQASEVPAAWPVRSNAQPNTATGNGVGGMGVNGNATGANGNPHSGSQSWHLWTSTMAGNLEPQDCYSASALMQLGGRDMGGGSGDGGGAGEGTEMAQMGGGVVMGGAQQQQQVGMMGDGGGPTTGGAWPLNIFDIGSGGVRCVRGDGDEG</sequence>
<name>L8FWR6_PSED2</name>
<dbReference type="Gene3D" id="4.10.240.10">
    <property type="entry name" value="Zn(2)-C6 fungal-type DNA-binding domain"/>
    <property type="match status" value="1"/>
</dbReference>
<keyword evidence="2" id="KW-0539">Nucleus</keyword>
<feature type="compositionally biased region" description="Polar residues" evidence="3">
    <location>
        <begin position="97"/>
        <end position="114"/>
    </location>
</feature>
<feature type="region of interest" description="Disordered" evidence="3">
    <location>
        <begin position="889"/>
        <end position="910"/>
    </location>
</feature>
<feature type="region of interest" description="Disordered" evidence="3">
    <location>
        <begin position="63"/>
        <end position="115"/>
    </location>
</feature>
<dbReference type="PROSITE" id="PS50048">
    <property type="entry name" value="ZN2_CY6_FUNGAL_2"/>
    <property type="match status" value="1"/>
</dbReference>
<gene>
    <name evidence="5" type="ORF">GMDG_07325</name>
</gene>
<dbReference type="InParanoid" id="L8FWR6"/>
<feature type="compositionally biased region" description="Low complexity" evidence="3">
    <location>
        <begin position="768"/>
        <end position="789"/>
    </location>
</feature>
<reference evidence="6" key="1">
    <citation type="submission" date="2010-09" db="EMBL/GenBank/DDBJ databases">
        <title>The genome sequence of Geomyces destructans 20631-21.</title>
        <authorList>
            <consortium name="The Broad Institute Genome Sequencing Platform"/>
            <person name="Cuomo C.A."/>
            <person name="Blehert D.S."/>
            <person name="Lorch J.M."/>
            <person name="Young S.K."/>
            <person name="Zeng Q."/>
            <person name="Gargeya S."/>
            <person name="Fitzgerald M."/>
            <person name="Haas B."/>
            <person name="Abouelleil A."/>
            <person name="Alvarado L."/>
            <person name="Arachchi H.M."/>
            <person name="Berlin A."/>
            <person name="Brown A."/>
            <person name="Chapman S.B."/>
            <person name="Chen Z."/>
            <person name="Dunbar C."/>
            <person name="Freedman E."/>
            <person name="Gearin G."/>
            <person name="Gellesch M."/>
            <person name="Goldberg J."/>
            <person name="Griggs A."/>
            <person name="Gujja S."/>
            <person name="Heiman D."/>
            <person name="Howarth C."/>
            <person name="Larson L."/>
            <person name="Lui A."/>
            <person name="MacDonald P.J.P."/>
            <person name="Montmayeur A."/>
            <person name="Murphy C."/>
            <person name="Neiman D."/>
            <person name="Pearson M."/>
            <person name="Priest M."/>
            <person name="Roberts A."/>
            <person name="Saif S."/>
            <person name="Shea T."/>
            <person name="Shenoy N."/>
            <person name="Sisk P."/>
            <person name="Stolte C."/>
            <person name="Sykes S."/>
            <person name="Wortman J."/>
            <person name="Nusbaum C."/>
            <person name="Birren B."/>
        </authorList>
    </citation>
    <scope>NUCLEOTIDE SEQUENCE [LARGE SCALE GENOMIC DNA]</scope>
    <source>
        <strain evidence="6">ATCC MYA-4855 / 20631-21</strain>
    </source>
</reference>
<proteinExistence type="predicted"/>
<dbReference type="Proteomes" id="UP000011064">
    <property type="component" value="Unassembled WGS sequence"/>
</dbReference>
<evidence type="ECO:0000259" key="4">
    <source>
        <dbReference type="PROSITE" id="PS50048"/>
    </source>
</evidence>
<feature type="compositionally biased region" description="Polar residues" evidence="3">
    <location>
        <begin position="791"/>
        <end position="830"/>
    </location>
</feature>
<dbReference type="InterPro" id="IPR001138">
    <property type="entry name" value="Zn2Cys6_DnaBD"/>
</dbReference>
<dbReference type="PANTHER" id="PTHR46910">
    <property type="entry name" value="TRANSCRIPTION FACTOR PDR1"/>
    <property type="match status" value="1"/>
</dbReference>
<feature type="region of interest" description="Disordered" evidence="3">
    <location>
        <begin position="752"/>
        <end position="850"/>
    </location>
</feature>